<evidence type="ECO:0000313" key="1">
    <source>
        <dbReference type="EMBL" id="GFG28563.1"/>
    </source>
</evidence>
<dbReference type="Proteomes" id="UP000502823">
    <property type="component" value="Unassembled WGS sequence"/>
</dbReference>
<keyword evidence="2" id="KW-1185">Reference proteome</keyword>
<proteinExistence type="predicted"/>
<dbReference type="AlphaFoldDB" id="A0A6L2P8H6"/>
<sequence>MGKGLGVMKLLKWGSGWECRIQTGTRRGYMLLFLAGANLLKFMENMQKNELCSTSI</sequence>
<evidence type="ECO:0000313" key="2">
    <source>
        <dbReference type="Proteomes" id="UP000502823"/>
    </source>
</evidence>
<comment type="caution">
    <text evidence="1">The sequence shown here is derived from an EMBL/GenBank/DDBJ whole genome shotgun (WGS) entry which is preliminary data.</text>
</comment>
<dbReference type="EMBL" id="BLKM01009890">
    <property type="protein sequence ID" value="GFG28563.1"/>
    <property type="molecule type" value="Genomic_DNA"/>
</dbReference>
<organism evidence="1 2">
    <name type="scientific">Coptotermes formosanus</name>
    <name type="common">Formosan subterranean termite</name>
    <dbReference type="NCBI Taxonomy" id="36987"/>
    <lineage>
        <taxon>Eukaryota</taxon>
        <taxon>Metazoa</taxon>
        <taxon>Ecdysozoa</taxon>
        <taxon>Arthropoda</taxon>
        <taxon>Hexapoda</taxon>
        <taxon>Insecta</taxon>
        <taxon>Pterygota</taxon>
        <taxon>Neoptera</taxon>
        <taxon>Polyneoptera</taxon>
        <taxon>Dictyoptera</taxon>
        <taxon>Blattodea</taxon>
        <taxon>Blattoidea</taxon>
        <taxon>Termitoidae</taxon>
        <taxon>Rhinotermitidae</taxon>
        <taxon>Coptotermes</taxon>
    </lineage>
</organism>
<dbReference type="InParanoid" id="A0A6L2P8H6"/>
<gene>
    <name evidence="1" type="ORF">Cfor_11694</name>
</gene>
<protein>
    <submittedName>
        <fullName evidence="1">Uncharacterized protein</fullName>
    </submittedName>
</protein>
<name>A0A6L2P8H6_COPFO</name>
<accession>A0A6L2P8H6</accession>
<reference evidence="2" key="1">
    <citation type="submission" date="2020-01" db="EMBL/GenBank/DDBJ databases">
        <title>Draft genome sequence of the Termite Coptotermes fromosanus.</title>
        <authorList>
            <person name="Itakura S."/>
            <person name="Yosikawa Y."/>
            <person name="Umezawa K."/>
        </authorList>
    </citation>
    <scope>NUCLEOTIDE SEQUENCE [LARGE SCALE GENOMIC DNA]</scope>
</reference>